<dbReference type="AlphaFoldDB" id="A0A834TSK2"/>
<evidence type="ECO:0000313" key="3">
    <source>
        <dbReference type="Proteomes" id="UP000634136"/>
    </source>
</evidence>
<proteinExistence type="predicted"/>
<gene>
    <name evidence="2" type="ORF">G2W53_018647</name>
</gene>
<organism evidence="2 3">
    <name type="scientific">Senna tora</name>
    <dbReference type="NCBI Taxonomy" id="362788"/>
    <lineage>
        <taxon>Eukaryota</taxon>
        <taxon>Viridiplantae</taxon>
        <taxon>Streptophyta</taxon>
        <taxon>Embryophyta</taxon>
        <taxon>Tracheophyta</taxon>
        <taxon>Spermatophyta</taxon>
        <taxon>Magnoliopsida</taxon>
        <taxon>eudicotyledons</taxon>
        <taxon>Gunneridae</taxon>
        <taxon>Pentapetalae</taxon>
        <taxon>rosids</taxon>
        <taxon>fabids</taxon>
        <taxon>Fabales</taxon>
        <taxon>Fabaceae</taxon>
        <taxon>Caesalpinioideae</taxon>
        <taxon>Cassia clade</taxon>
        <taxon>Senna</taxon>
    </lineage>
</organism>
<evidence type="ECO:0000313" key="2">
    <source>
        <dbReference type="EMBL" id="KAF7827483.1"/>
    </source>
</evidence>
<dbReference type="EMBL" id="JAAIUW010000006">
    <property type="protein sequence ID" value="KAF7827483.1"/>
    <property type="molecule type" value="Genomic_DNA"/>
</dbReference>
<feature type="region of interest" description="Disordered" evidence="1">
    <location>
        <begin position="64"/>
        <end position="83"/>
    </location>
</feature>
<evidence type="ECO:0000256" key="1">
    <source>
        <dbReference type="SAM" id="MobiDB-lite"/>
    </source>
</evidence>
<protein>
    <submittedName>
        <fullName evidence="2">Uncharacterized protein</fullName>
    </submittedName>
</protein>
<name>A0A834TSK2_9FABA</name>
<sequence>MEFVARVIRSLLSMVNIMESGCGGFELAATEEEKMANGEKRVAMGEEEEEEDLAAIVHGRRHCLHPNPKRHPWPPLSDLQIKP</sequence>
<comment type="caution">
    <text evidence="2">The sequence shown here is derived from an EMBL/GenBank/DDBJ whole genome shotgun (WGS) entry which is preliminary data.</text>
</comment>
<reference evidence="2" key="1">
    <citation type="submission" date="2020-09" db="EMBL/GenBank/DDBJ databases">
        <title>Genome-Enabled Discovery of Anthraquinone Biosynthesis in Senna tora.</title>
        <authorList>
            <person name="Kang S.-H."/>
            <person name="Pandey R.P."/>
            <person name="Lee C.-M."/>
            <person name="Sim J.-S."/>
            <person name="Jeong J.-T."/>
            <person name="Choi B.-S."/>
            <person name="Jung M."/>
            <person name="Ginzburg D."/>
            <person name="Zhao K."/>
            <person name="Won S.Y."/>
            <person name="Oh T.-J."/>
            <person name="Yu Y."/>
            <person name="Kim N.-H."/>
            <person name="Lee O.R."/>
            <person name="Lee T.-H."/>
            <person name="Bashyal P."/>
            <person name="Kim T.-S."/>
            <person name="Lee W.-H."/>
            <person name="Kawkins C."/>
            <person name="Kim C.-K."/>
            <person name="Kim J.S."/>
            <person name="Ahn B.O."/>
            <person name="Rhee S.Y."/>
            <person name="Sohng J.K."/>
        </authorList>
    </citation>
    <scope>NUCLEOTIDE SEQUENCE</scope>
    <source>
        <tissue evidence="2">Leaf</tissue>
    </source>
</reference>
<dbReference type="Proteomes" id="UP000634136">
    <property type="component" value="Unassembled WGS sequence"/>
</dbReference>
<keyword evidence="3" id="KW-1185">Reference proteome</keyword>
<accession>A0A834TSK2</accession>